<dbReference type="GO" id="GO:0005634">
    <property type="term" value="C:nucleus"/>
    <property type="evidence" value="ECO:0007669"/>
    <property type="project" value="TreeGrafter"/>
</dbReference>
<dbReference type="OrthoDB" id="249703at2759"/>
<reference evidence="4" key="1">
    <citation type="journal article" date="2020" name="Stud. Mycol.">
        <title>101 Dothideomycetes genomes: a test case for predicting lifestyles and emergence of pathogens.</title>
        <authorList>
            <person name="Haridas S."/>
            <person name="Albert R."/>
            <person name="Binder M."/>
            <person name="Bloem J."/>
            <person name="Labutti K."/>
            <person name="Salamov A."/>
            <person name="Andreopoulos B."/>
            <person name="Baker S."/>
            <person name="Barry K."/>
            <person name="Bills G."/>
            <person name="Bluhm B."/>
            <person name="Cannon C."/>
            <person name="Castanera R."/>
            <person name="Culley D."/>
            <person name="Daum C."/>
            <person name="Ezra D."/>
            <person name="Gonzalez J."/>
            <person name="Henrissat B."/>
            <person name="Kuo A."/>
            <person name="Liang C."/>
            <person name="Lipzen A."/>
            <person name="Lutzoni F."/>
            <person name="Magnuson J."/>
            <person name="Mondo S."/>
            <person name="Nolan M."/>
            <person name="Ohm R."/>
            <person name="Pangilinan J."/>
            <person name="Park H.-J."/>
            <person name="Ramirez L."/>
            <person name="Alfaro M."/>
            <person name="Sun H."/>
            <person name="Tritt A."/>
            <person name="Yoshinaga Y."/>
            <person name="Zwiers L.-H."/>
            <person name="Turgeon B."/>
            <person name="Goodwin S."/>
            <person name="Spatafora J."/>
            <person name="Crous P."/>
            <person name="Grigoriev I."/>
        </authorList>
    </citation>
    <scope>NUCLEOTIDE SEQUENCE</scope>
    <source>
        <strain evidence="4">CBS 122367</strain>
    </source>
</reference>
<dbReference type="InterPro" id="IPR036249">
    <property type="entry name" value="Thioredoxin-like_sf"/>
</dbReference>
<dbReference type="InterPro" id="IPR040079">
    <property type="entry name" value="Glutathione_S-Trfase"/>
</dbReference>
<feature type="domain" description="GST N-terminal" evidence="2">
    <location>
        <begin position="5"/>
        <end position="86"/>
    </location>
</feature>
<organism evidence="4 5">
    <name type="scientific">Lentithecium fluviatile CBS 122367</name>
    <dbReference type="NCBI Taxonomy" id="1168545"/>
    <lineage>
        <taxon>Eukaryota</taxon>
        <taxon>Fungi</taxon>
        <taxon>Dikarya</taxon>
        <taxon>Ascomycota</taxon>
        <taxon>Pezizomycotina</taxon>
        <taxon>Dothideomycetes</taxon>
        <taxon>Pleosporomycetidae</taxon>
        <taxon>Pleosporales</taxon>
        <taxon>Massarineae</taxon>
        <taxon>Lentitheciaceae</taxon>
        <taxon>Lentithecium</taxon>
    </lineage>
</organism>
<dbReference type="GO" id="GO:0006414">
    <property type="term" value="P:translational elongation"/>
    <property type="evidence" value="ECO:0007669"/>
    <property type="project" value="TreeGrafter"/>
</dbReference>
<dbReference type="Pfam" id="PF13409">
    <property type="entry name" value="GST_N_2"/>
    <property type="match status" value="1"/>
</dbReference>
<dbReference type="Gene3D" id="3.40.30.10">
    <property type="entry name" value="Glutaredoxin"/>
    <property type="match status" value="1"/>
</dbReference>
<dbReference type="InterPro" id="IPR004046">
    <property type="entry name" value="GST_C"/>
</dbReference>
<dbReference type="GO" id="GO:0005737">
    <property type="term" value="C:cytoplasm"/>
    <property type="evidence" value="ECO:0007669"/>
    <property type="project" value="TreeGrafter"/>
</dbReference>
<dbReference type="Pfam" id="PF00043">
    <property type="entry name" value="GST_C"/>
    <property type="match status" value="1"/>
</dbReference>
<evidence type="ECO:0000259" key="3">
    <source>
        <dbReference type="PROSITE" id="PS50405"/>
    </source>
</evidence>
<dbReference type="PANTHER" id="PTHR43986:SF10">
    <property type="entry name" value="ELONGATION FACTOR EEF-1B GAMMA SUBUNIT, PUTATIVE (AFU_ORTHOLOGUE AFUA_1G17120)-RELATED"/>
    <property type="match status" value="1"/>
</dbReference>
<dbReference type="InterPro" id="IPR010987">
    <property type="entry name" value="Glutathione-S-Trfase_C-like"/>
</dbReference>
<name>A0A6G1IWW4_9PLEO</name>
<dbReference type="AlphaFoldDB" id="A0A6G1IWW4"/>
<feature type="domain" description="GST C-terminal" evidence="3">
    <location>
        <begin position="92"/>
        <end position="224"/>
    </location>
</feature>
<dbReference type="SUPFAM" id="SSF47616">
    <property type="entry name" value="GST C-terminal domain-like"/>
    <property type="match status" value="1"/>
</dbReference>
<gene>
    <name evidence="4" type="ORF">K458DRAFT_419577</name>
</gene>
<dbReference type="PROSITE" id="PS50405">
    <property type="entry name" value="GST_CTER"/>
    <property type="match status" value="1"/>
</dbReference>
<evidence type="ECO:0000256" key="1">
    <source>
        <dbReference type="ARBA" id="ARBA00007409"/>
    </source>
</evidence>
<keyword evidence="5" id="KW-1185">Reference proteome</keyword>
<dbReference type="Proteomes" id="UP000799291">
    <property type="component" value="Unassembled WGS sequence"/>
</dbReference>
<evidence type="ECO:0000259" key="2">
    <source>
        <dbReference type="PROSITE" id="PS50404"/>
    </source>
</evidence>
<keyword evidence="4" id="KW-0808">Transferase</keyword>
<protein>
    <submittedName>
        <fullName evidence="4">Glutathione S-transferase</fullName>
    </submittedName>
</protein>
<dbReference type="EMBL" id="MU005586">
    <property type="protein sequence ID" value="KAF2682734.1"/>
    <property type="molecule type" value="Genomic_DNA"/>
</dbReference>
<evidence type="ECO:0000313" key="5">
    <source>
        <dbReference type="Proteomes" id="UP000799291"/>
    </source>
</evidence>
<dbReference type="Gene3D" id="1.20.1050.10">
    <property type="match status" value="1"/>
</dbReference>
<dbReference type="InterPro" id="IPR036282">
    <property type="entry name" value="Glutathione-S-Trfase_C_sf"/>
</dbReference>
<dbReference type="CDD" id="cd03044">
    <property type="entry name" value="GST_N_EF1Bgamma"/>
    <property type="match status" value="1"/>
</dbReference>
<comment type="similarity">
    <text evidence="1">Belongs to the GST superfamily.</text>
</comment>
<dbReference type="PANTHER" id="PTHR43986">
    <property type="entry name" value="ELONGATION FACTOR 1-GAMMA"/>
    <property type="match status" value="1"/>
</dbReference>
<sequence>MAPFATIHTVTFIVHAPSTRIFAAANLNNLELVVSPVQIGTTNQFPAYLAKFPLGKIPALETPSGFLLTEGSAIAKYIAESGPRKVQLMGRTTEDRALVQQWISFADSELSLKHTEILAPIVGTKKYDAAFVREKEKEFVRVLRRLEGHLRQEGRVWLVRDDEVNMADLSVAAALLYPLKVFMDAEYRRDYPGIVGWFEKLMGVEGVGKEFGAAVRFCERRPELDGSEGFDFARLAGG</sequence>
<proteinExistence type="inferred from homology"/>
<dbReference type="PROSITE" id="PS50404">
    <property type="entry name" value="GST_NTER"/>
    <property type="match status" value="1"/>
</dbReference>
<dbReference type="GO" id="GO:0016740">
    <property type="term" value="F:transferase activity"/>
    <property type="evidence" value="ECO:0007669"/>
    <property type="project" value="UniProtKB-KW"/>
</dbReference>
<evidence type="ECO:0000313" key="4">
    <source>
        <dbReference type="EMBL" id="KAF2682734.1"/>
    </source>
</evidence>
<accession>A0A6G1IWW4</accession>
<dbReference type="SUPFAM" id="SSF52833">
    <property type="entry name" value="Thioredoxin-like"/>
    <property type="match status" value="1"/>
</dbReference>
<dbReference type="InterPro" id="IPR050802">
    <property type="entry name" value="EF-GSTs"/>
</dbReference>
<dbReference type="InterPro" id="IPR004045">
    <property type="entry name" value="Glutathione_S-Trfase_N"/>
</dbReference>
<dbReference type="SFLD" id="SFLDS00019">
    <property type="entry name" value="Glutathione_Transferase_(cytos"/>
    <property type="match status" value="1"/>
</dbReference>